<accession>A0A1Y2CQV2</accession>
<dbReference type="SMART" id="SM00167">
    <property type="entry name" value="VPS9"/>
    <property type="match status" value="1"/>
</dbReference>
<dbReference type="SUPFAM" id="SSF109993">
    <property type="entry name" value="VPS9 domain"/>
    <property type="match status" value="1"/>
</dbReference>
<proteinExistence type="predicted"/>
<dbReference type="Pfam" id="PF02204">
    <property type="entry name" value="VPS9"/>
    <property type="match status" value="1"/>
</dbReference>
<evidence type="ECO:0000313" key="2">
    <source>
        <dbReference type="EMBL" id="ORY49214.1"/>
    </source>
</evidence>
<protein>
    <recommendedName>
        <fullName evidence="1">VPS9 domain-containing protein</fullName>
    </recommendedName>
</protein>
<keyword evidence="3" id="KW-1185">Reference proteome</keyword>
<dbReference type="Gene3D" id="1.10.246.120">
    <property type="match status" value="1"/>
</dbReference>
<sequence>MGDSISNSNAMDIELNHTSNQDKNVDDYMIALLAQQQELELSGNFAMNPQYIANYEKKFREYQQNDNKNISNNNGSNGTENDEEIAKLLQENYLHEQEMFNSFGGNGQCPPSVPKSNSNKSNVNLINYHNSELQKQYLQRHMKERLTHEYFRNKFNSNEALPIKKQIRDFYIDFEQKTKNVFQTPEEQSQYLRNFLLNLSKELIENPLWANSDKEEQENAIIEMEKLITKKLFDITYGPSEDLAKDALLSHKIHMHSWVEPRHFDLPDFDFHLFEKAGNELQKMNLYKFYIDKIICIVNCIKLIEDAYRKNVSNKDNVSNDELLSLLIFVILKTNPKKLIPNVLYIIRYANPSFFSIGIYEYSLTCMWSAVTFIENISQTSLTIDSEEYDTKIIEMTNKMDGTNYNSSLIEASNSNSSGIFKSVMGLFQSATNNENIDGDIPYQGIFGHLDSVRSSLSSNSFTINEYRKELRERSISGMSDITKPFDDSILSEIEQKKLVEVDKELKASLSINSNKGEEKKLNV</sequence>
<comment type="caution">
    <text evidence="2">The sequence shown here is derived from an EMBL/GenBank/DDBJ whole genome shotgun (WGS) entry which is preliminary data.</text>
</comment>
<feature type="domain" description="VPS9" evidence="1">
    <location>
        <begin position="243"/>
        <end position="383"/>
    </location>
</feature>
<dbReference type="Proteomes" id="UP000193920">
    <property type="component" value="Unassembled WGS sequence"/>
</dbReference>
<dbReference type="GO" id="GO:0031267">
    <property type="term" value="F:small GTPase binding"/>
    <property type="evidence" value="ECO:0007669"/>
    <property type="project" value="TreeGrafter"/>
</dbReference>
<dbReference type="GO" id="GO:0016192">
    <property type="term" value="P:vesicle-mediated transport"/>
    <property type="evidence" value="ECO:0007669"/>
    <property type="project" value="InterPro"/>
</dbReference>
<dbReference type="OrthoDB" id="300289at2759"/>
<gene>
    <name evidence="2" type="ORF">LY90DRAFT_670888</name>
</gene>
<dbReference type="AlphaFoldDB" id="A0A1Y2CQV2"/>
<dbReference type="InterPro" id="IPR041545">
    <property type="entry name" value="DUF5601"/>
</dbReference>
<reference evidence="2 3" key="1">
    <citation type="submission" date="2016-08" db="EMBL/GenBank/DDBJ databases">
        <title>A Parts List for Fungal Cellulosomes Revealed by Comparative Genomics.</title>
        <authorList>
            <consortium name="DOE Joint Genome Institute"/>
            <person name="Haitjema C.H."/>
            <person name="Gilmore S.P."/>
            <person name="Henske J.K."/>
            <person name="Solomon K.V."/>
            <person name="De Groot R."/>
            <person name="Kuo A."/>
            <person name="Mondo S.J."/>
            <person name="Salamov A.A."/>
            <person name="Labutti K."/>
            <person name="Zhao Z."/>
            <person name="Chiniquy J."/>
            <person name="Barry K."/>
            <person name="Brewer H.M."/>
            <person name="Purvine S.O."/>
            <person name="Wright A.T."/>
            <person name="Boxma B."/>
            <person name="Van Alen T."/>
            <person name="Hackstein J.H."/>
            <person name="Baker S.E."/>
            <person name="Grigoriev I.V."/>
            <person name="O'Malley M.A."/>
        </authorList>
    </citation>
    <scope>NUCLEOTIDE SEQUENCE [LARGE SCALE GENOMIC DNA]</scope>
    <source>
        <strain evidence="2 3">G1</strain>
    </source>
</reference>
<evidence type="ECO:0000259" key="1">
    <source>
        <dbReference type="PROSITE" id="PS51205"/>
    </source>
</evidence>
<organism evidence="2 3">
    <name type="scientific">Neocallimastix californiae</name>
    <dbReference type="NCBI Taxonomy" id="1754190"/>
    <lineage>
        <taxon>Eukaryota</taxon>
        <taxon>Fungi</taxon>
        <taxon>Fungi incertae sedis</taxon>
        <taxon>Chytridiomycota</taxon>
        <taxon>Chytridiomycota incertae sedis</taxon>
        <taxon>Neocallimastigomycetes</taxon>
        <taxon>Neocallimastigales</taxon>
        <taxon>Neocallimastigaceae</taxon>
        <taxon>Neocallimastix</taxon>
    </lineage>
</organism>
<dbReference type="GO" id="GO:0005829">
    <property type="term" value="C:cytosol"/>
    <property type="evidence" value="ECO:0007669"/>
    <property type="project" value="TreeGrafter"/>
</dbReference>
<dbReference type="EMBL" id="MCOG01000100">
    <property type="protein sequence ID" value="ORY49214.1"/>
    <property type="molecule type" value="Genomic_DNA"/>
</dbReference>
<dbReference type="PROSITE" id="PS51205">
    <property type="entry name" value="VPS9"/>
    <property type="match status" value="1"/>
</dbReference>
<dbReference type="InterPro" id="IPR045046">
    <property type="entry name" value="Vps9-like"/>
</dbReference>
<dbReference type="Gene3D" id="1.20.1050.80">
    <property type="entry name" value="VPS9 domain"/>
    <property type="match status" value="1"/>
</dbReference>
<dbReference type="GO" id="GO:0005085">
    <property type="term" value="F:guanyl-nucleotide exchange factor activity"/>
    <property type="evidence" value="ECO:0007669"/>
    <property type="project" value="InterPro"/>
</dbReference>
<dbReference type="InterPro" id="IPR037191">
    <property type="entry name" value="VPS9_dom_sf"/>
</dbReference>
<dbReference type="GO" id="GO:0030139">
    <property type="term" value="C:endocytic vesicle"/>
    <property type="evidence" value="ECO:0007669"/>
    <property type="project" value="TreeGrafter"/>
</dbReference>
<dbReference type="STRING" id="1754190.A0A1Y2CQV2"/>
<name>A0A1Y2CQV2_9FUNG</name>
<evidence type="ECO:0000313" key="3">
    <source>
        <dbReference type="Proteomes" id="UP000193920"/>
    </source>
</evidence>
<dbReference type="InterPro" id="IPR003123">
    <property type="entry name" value="VPS9"/>
</dbReference>
<dbReference type="PANTHER" id="PTHR23101">
    <property type="entry name" value="RAB GDP/GTP EXCHANGE FACTOR"/>
    <property type="match status" value="1"/>
</dbReference>
<dbReference type="PANTHER" id="PTHR23101:SF25">
    <property type="entry name" value="GTPASE-ACTIVATING PROTEIN AND VPS9 DOMAIN-CONTAINING PROTEIN 1"/>
    <property type="match status" value="1"/>
</dbReference>
<dbReference type="Pfam" id="PF18151">
    <property type="entry name" value="DUF5601"/>
    <property type="match status" value="1"/>
</dbReference>